<evidence type="ECO:0000313" key="3">
    <source>
        <dbReference type="EMBL" id="RDY31701.1"/>
    </source>
</evidence>
<dbReference type="EMBL" id="QICS01000010">
    <property type="protein sequence ID" value="PXV87251.1"/>
    <property type="molecule type" value="Genomic_DNA"/>
</dbReference>
<feature type="transmembrane region" description="Helical" evidence="1">
    <location>
        <begin position="382"/>
        <end position="400"/>
    </location>
</feature>
<keyword evidence="1" id="KW-1133">Transmembrane helix</keyword>
<evidence type="ECO:0000313" key="5">
    <source>
        <dbReference type="Proteomes" id="UP000247523"/>
    </source>
</evidence>
<name>A0A318EIS5_9FIRM</name>
<keyword evidence="1" id="KW-0472">Membrane</keyword>
<feature type="transmembrane region" description="Helical" evidence="1">
    <location>
        <begin position="137"/>
        <end position="157"/>
    </location>
</feature>
<dbReference type="EMBL" id="NOKA02000011">
    <property type="protein sequence ID" value="RDY31701.1"/>
    <property type="molecule type" value="Genomic_DNA"/>
</dbReference>
<evidence type="ECO:0000313" key="2">
    <source>
        <dbReference type="EMBL" id="PXV87251.1"/>
    </source>
</evidence>
<feature type="transmembrane region" description="Helical" evidence="1">
    <location>
        <begin position="72"/>
        <end position="103"/>
    </location>
</feature>
<reference evidence="2 5" key="2">
    <citation type="submission" date="2018-05" db="EMBL/GenBank/DDBJ databases">
        <title>Genomic Encyclopedia of Type Strains, Phase IV (KMG-IV): sequencing the most valuable type-strain genomes for metagenomic binning, comparative biology and taxonomic classification.</title>
        <authorList>
            <person name="Goeker M."/>
        </authorList>
    </citation>
    <scope>NUCLEOTIDE SEQUENCE [LARGE SCALE GENOMIC DNA]</scope>
    <source>
        <strain evidence="2 5">DSM 28816</strain>
    </source>
</reference>
<gene>
    <name evidence="2" type="ORF">C8E03_11012</name>
    <name evidence="3" type="ORF">CG710_008250</name>
</gene>
<keyword evidence="4" id="KW-1185">Reference proteome</keyword>
<organism evidence="2 5">
    <name type="scientific">Lachnotalea glycerini</name>
    <dbReference type="NCBI Taxonomy" id="1763509"/>
    <lineage>
        <taxon>Bacteria</taxon>
        <taxon>Bacillati</taxon>
        <taxon>Bacillota</taxon>
        <taxon>Clostridia</taxon>
        <taxon>Lachnospirales</taxon>
        <taxon>Lachnospiraceae</taxon>
        <taxon>Lachnotalea</taxon>
    </lineage>
</organism>
<dbReference type="AlphaFoldDB" id="A0A318EIS5"/>
<dbReference type="OrthoDB" id="1929811at2"/>
<feature type="transmembrane region" description="Helical" evidence="1">
    <location>
        <begin position="15"/>
        <end position="35"/>
    </location>
</feature>
<dbReference type="RefSeq" id="WP_110291567.1">
    <property type="nucleotide sequence ID" value="NZ_NOKA02000011.1"/>
</dbReference>
<feature type="transmembrane region" description="Helical" evidence="1">
    <location>
        <begin position="350"/>
        <end position="370"/>
    </location>
</feature>
<dbReference type="Proteomes" id="UP000247523">
    <property type="component" value="Unassembled WGS sequence"/>
</dbReference>
<keyword evidence="2" id="KW-0808">Transferase</keyword>
<comment type="caution">
    <text evidence="2">The sequence shown here is derived from an EMBL/GenBank/DDBJ whole genome shotgun (WGS) entry which is preliminary data.</text>
</comment>
<sequence>MLKEKDWNNKKEYRLLLYIIIIALTNYVINADILIKSLCNDDLFLWNEYMKDSFSEFVFSLSSNKFRPVFNIMIYGVFSIVGTKIAVIGVVNLVLAWIIAIVLFYMIDQIINNELIGLMGAILFLLSRFSYYNINQVLGIMEAMALLMSILMLYYIYKYINQKNAKYYFIAFYIYFFIPYVHERFIILYPIFIYALIVGEDLKFKNLFTYKNFLKLILPSISFVLFFVLRICLFKEHMLDGTGGTNAIETFNITQIIKYVASQILYLVGINNGERYLCGIQWHEMRIRYKLISVMVAGILFGLAVLSSIVLIKQDKERRKRNLYNVSLFLLFIVLCIVSSSITIRVEMRWIYVTYTAMLLLVAYMIKIIYESAINKILKKYILCLLFLFWVLMIPLENYYRSYYSRLYYWSTMLTTESLYEKTFNIYGNKLWNARLVIYDKNETLNADIIMNSLRPLAKNGNLGSFEVYIIHSLSDISKLYNDNTIILDFDYKQIEFNNVTKLVKFYL</sequence>
<dbReference type="GO" id="GO:0016757">
    <property type="term" value="F:glycosyltransferase activity"/>
    <property type="evidence" value="ECO:0007669"/>
    <property type="project" value="UniProtKB-KW"/>
</dbReference>
<feature type="transmembrane region" description="Helical" evidence="1">
    <location>
        <begin position="323"/>
        <end position="344"/>
    </location>
</feature>
<reference evidence="3" key="3">
    <citation type="submission" date="2018-07" db="EMBL/GenBank/DDBJ databases">
        <authorList>
            <person name="Quirk P.G."/>
            <person name="Krulwich T.A."/>
        </authorList>
    </citation>
    <scope>NUCLEOTIDE SEQUENCE</scope>
    <source>
        <strain evidence="3">CCRI-19302</strain>
    </source>
</reference>
<feature type="transmembrane region" description="Helical" evidence="1">
    <location>
        <begin position="291"/>
        <end position="311"/>
    </location>
</feature>
<feature type="transmembrane region" description="Helical" evidence="1">
    <location>
        <begin position="187"/>
        <end position="204"/>
    </location>
</feature>
<feature type="transmembrane region" description="Helical" evidence="1">
    <location>
        <begin position="216"/>
        <end position="234"/>
    </location>
</feature>
<reference evidence="3 4" key="1">
    <citation type="journal article" date="2017" name="Genome Announc.">
        <title>Draft Genome Sequence of a Sporulating and Motile Strain of Lachnotalea glycerini Isolated from Water in Quebec City, Canada.</title>
        <authorList>
            <person name="Maheux A.F."/>
            <person name="Boudreau D.K."/>
            <person name="Berube E."/>
            <person name="Boissinot M."/>
            <person name="Raymond F."/>
            <person name="Brodeur S."/>
            <person name="Corbeil J."/>
            <person name="Isabel S."/>
            <person name="Omar R.F."/>
            <person name="Bergeron M.G."/>
        </authorList>
    </citation>
    <scope>NUCLEOTIDE SEQUENCE [LARGE SCALE GENOMIC DNA]</scope>
    <source>
        <strain evidence="3 4">CCRI-19302</strain>
    </source>
</reference>
<dbReference type="Proteomes" id="UP000216411">
    <property type="component" value="Unassembled WGS sequence"/>
</dbReference>
<keyword evidence="1" id="KW-0812">Transmembrane</keyword>
<accession>A0A318EIS5</accession>
<evidence type="ECO:0000256" key="1">
    <source>
        <dbReference type="SAM" id="Phobius"/>
    </source>
</evidence>
<proteinExistence type="predicted"/>
<protein>
    <submittedName>
        <fullName evidence="2">Dolichyl-phosphate-mannose-protein mannosyltransferase</fullName>
    </submittedName>
</protein>
<feature type="transmembrane region" description="Helical" evidence="1">
    <location>
        <begin position="164"/>
        <end position="181"/>
    </location>
</feature>
<evidence type="ECO:0000313" key="4">
    <source>
        <dbReference type="Proteomes" id="UP000216411"/>
    </source>
</evidence>
<keyword evidence="2" id="KW-0328">Glycosyltransferase</keyword>